<feature type="transmembrane region" description="Helical" evidence="8">
    <location>
        <begin position="12"/>
        <end position="32"/>
    </location>
</feature>
<dbReference type="InterPro" id="IPR001036">
    <property type="entry name" value="Acrflvin-R"/>
</dbReference>
<evidence type="ECO:0000256" key="6">
    <source>
        <dbReference type="ARBA" id="ARBA00022989"/>
    </source>
</evidence>
<accession>A0A2G1UL25</accession>
<evidence type="ECO:0000256" key="5">
    <source>
        <dbReference type="ARBA" id="ARBA00022692"/>
    </source>
</evidence>
<feature type="transmembrane region" description="Helical" evidence="8">
    <location>
        <begin position="911"/>
        <end position="932"/>
    </location>
</feature>
<keyword evidence="5 8" id="KW-0812">Transmembrane</keyword>
<reference evidence="9 10" key="1">
    <citation type="submission" date="2017-09" db="EMBL/GenBank/DDBJ databases">
        <title>The draft genome sequences of Marinobacter sp. PWS21.</title>
        <authorList>
            <person name="Cao J."/>
        </authorList>
    </citation>
    <scope>NUCLEOTIDE SEQUENCE [LARGE SCALE GENOMIC DNA]</scope>
    <source>
        <strain evidence="9 10">PWS21</strain>
    </source>
</reference>
<feature type="transmembrane region" description="Helical" evidence="8">
    <location>
        <begin position="385"/>
        <end position="409"/>
    </location>
</feature>
<dbReference type="InterPro" id="IPR027463">
    <property type="entry name" value="AcrB_DN_DC_subdom"/>
</dbReference>
<evidence type="ECO:0000256" key="8">
    <source>
        <dbReference type="SAM" id="Phobius"/>
    </source>
</evidence>
<keyword evidence="2" id="KW-0813">Transport</keyword>
<comment type="caution">
    <text evidence="9">The sequence shown here is derived from an EMBL/GenBank/DDBJ whole genome shotgun (WGS) entry which is preliminary data.</text>
</comment>
<feature type="transmembrane region" description="Helical" evidence="8">
    <location>
        <begin position="462"/>
        <end position="485"/>
    </location>
</feature>
<feature type="transmembrane region" description="Helical" evidence="8">
    <location>
        <begin position="430"/>
        <end position="450"/>
    </location>
</feature>
<sequence length="1048" mass="113756">MILSDVSIKRPVFATVLSLLILVFGIAALLGLPVREYPDIDPPVVSISTDYTGAAAEVVDTQITQVIEGAVSGVEGIRSIESSTEQGESRTTIEFQTSRNVDIAANDIRDAVSRVANQLPDEADPPVVQKADSDARPMMWITLRSEVWDSAELSDFADRVLADRLAVLDGVADVRIGGERRYAIRVWLDRERLAARDITVAEVERALRANNVELPAGSVESATRDFTVRAEGRLSTVEEFRNLVIRRDGNNLLRLGEVANVQMGVESDTSRLRANGQTAIGMGIIRQSKSNTVEVSNLVRAELDKIRETLPPEISITESYDESIFIRASISEVMTTLAIAVSLVILVIFVFLRSWRATLIPAVTIPVAVIGAFIGLGALGFSINVLTLLAIILAIGLVVDDAIVMLENIQRRIDDGEPPLLASYRGAKQVAFAVIATTLTLVAVFVPISFMGGNIGRLFAEFGFTLATAVVVSSLVALTLAPMLCSKWLRHSPETVEGHRLWAASEQVLNGLTHGYERLLRFSLRQPGLLIGLGLVGLILVAMIFPQLPQELAPTEDRGVIIMPSKAPRGSTVEYTDHHVRKVEQQLLPYLEDGSANRLLSIVGFREEADNAFLIMGLAPWDERDIKQQAITSELRSRLAAIPGVRTVAVNPPGLGQRGFSQPLEFVIGGPDYETVQAWSEEILARAKENPQLLNLETDFELTRPELRVNIDRERAADLDITVEDVGLTLQTMLASRQVTTYIDRGREYDVIVQAADLDRATPEDLGQVFLRPRAGGELIPMQALVSVTEIGANPDLRRVDRLPAVVISGSLAEGYDLGSALTYLNNLAVDNLPPEARVSYKGLSREFEESSSAVYVTFGLAFIIVFLVLAAQFESWIHPLIIMLSVPLAVTGALIALLVSGISLNIYSQIGIIMLLGLMAKNGILIVEFANQLRDKGYEVRDAILQGAILRFRPVLMTTISTVFGAIPLVMASGAGAESRAAIGVVILGGLIFATTLTLFIIPVLYNLLARFAKSSNAVALELEKQASLEGGGPGYASAPQQRADDF</sequence>
<dbReference type="PRINTS" id="PR00702">
    <property type="entry name" value="ACRIFLAVINRP"/>
</dbReference>
<dbReference type="Gene3D" id="3.30.2090.10">
    <property type="entry name" value="Multidrug efflux transporter AcrB TolC docking domain, DN and DC subdomains"/>
    <property type="match status" value="2"/>
</dbReference>
<dbReference type="GO" id="GO:0042910">
    <property type="term" value="F:xenobiotic transmembrane transporter activity"/>
    <property type="evidence" value="ECO:0007669"/>
    <property type="project" value="TreeGrafter"/>
</dbReference>
<comment type="subcellular location">
    <subcellularLocation>
        <location evidence="1">Cell inner membrane</location>
        <topology evidence="1">Multi-pass membrane protein</topology>
    </subcellularLocation>
</comment>
<feature type="transmembrane region" description="Helical" evidence="8">
    <location>
        <begin position="528"/>
        <end position="548"/>
    </location>
</feature>
<evidence type="ECO:0000256" key="2">
    <source>
        <dbReference type="ARBA" id="ARBA00022448"/>
    </source>
</evidence>
<dbReference type="RefSeq" id="WP_099614303.1">
    <property type="nucleotide sequence ID" value="NZ_KZ319370.1"/>
</dbReference>
<keyword evidence="6 8" id="KW-1133">Transmembrane helix</keyword>
<evidence type="ECO:0000313" key="10">
    <source>
        <dbReference type="Proteomes" id="UP000231409"/>
    </source>
</evidence>
<dbReference type="AlphaFoldDB" id="A0A2G1UL25"/>
<dbReference type="PANTHER" id="PTHR32063">
    <property type="match status" value="1"/>
</dbReference>
<evidence type="ECO:0000256" key="1">
    <source>
        <dbReference type="ARBA" id="ARBA00004429"/>
    </source>
</evidence>
<protein>
    <submittedName>
        <fullName evidence="9">Multidrug transporter AcrB</fullName>
    </submittedName>
</protein>
<feature type="transmembrane region" description="Helical" evidence="8">
    <location>
        <begin position="953"/>
        <end position="976"/>
    </location>
</feature>
<dbReference type="SUPFAM" id="SSF82693">
    <property type="entry name" value="Multidrug efflux transporter AcrB pore domain, PN1, PN2, PC1 and PC2 subdomains"/>
    <property type="match status" value="4"/>
</dbReference>
<keyword evidence="4" id="KW-0997">Cell inner membrane</keyword>
<keyword evidence="10" id="KW-1185">Reference proteome</keyword>
<evidence type="ECO:0000313" key="9">
    <source>
        <dbReference type="EMBL" id="PHQ15178.1"/>
    </source>
</evidence>
<feature type="transmembrane region" description="Helical" evidence="8">
    <location>
        <begin position="881"/>
        <end position="905"/>
    </location>
</feature>
<evidence type="ECO:0000256" key="3">
    <source>
        <dbReference type="ARBA" id="ARBA00022475"/>
    </source>
</evidence>
<feature type="transmembrane region" description="Helical" evidence="8">
    <location>
        <begin position="854"/>
        <end position="874"/>
    </location>
</feature>
<dbReference type="Pfam" id="PF00873">
    <property type="entry name" value="ACR_tran"/>
    <property type="match status" value="1"/>
</dbReference>
<dbReference type="FunFam" id="1.20.1640.10:FF:000001">
    <property type="entry name" value="Efflux pump membrane transporter"/>
    <property type="match status" value="1"/>
</dbReference>
<keyword evidence="3" id="KW-1003">Cell membrane</keyword>
<feature type="transmembrane region" description="Helical" evidence="8">
    <location>
        <begin position="359"/>
        <end position="379"/>
    </location>
</feature>
<dbReference type="Gene3D" id="3.30.70.1320">
    <property type="entry name" value="Multidrug efflux transporter AcrB pore domain like"/>
    <property type="match status" value="1"/>
</dbReference>
<dbReference type="EMBL" id="NTFH01000007">
    <property type="protein sequence ID" value="PHQ15178.1"/>
    <property type="molecule type" value="Genomic_DNA"/>
</dbReference>
<dbReference type="Proteomes" id="UP000231409">
    <property type="component" value="Unassembled WGS sequence"/>
</dbReference>
<feature type="transmembrane region" description="Helical" evidence="8">
    <location>
        <begin position="333"/>
        <end position="352"/>
    </location>
</feature>
<gene>
    <name evidence="9" type="ORF">CLH61_08520</name>
</gene>
<dbReference type="Gene3D" id="1.20.1640.10">
    <property type="entry name" value="Multidrug efflux transporter AcrB transmembrane domain"/>
    <property type="match status" value="2"/>
</dbReference>
<dbReference type="Gene3D" id="3.30.70.1440">
    <property type="entry name" value="Multidrug efflux transporter AcrB pore domain"/>
    <property type="match status" value="1"/>
</dbReference>
<evidence type="ECO:0000256" key="7">
    <source>
        <dbReference type="ARBA" id="ARBA00023136"/>
    </source>
</evidence>
<dbReference type="PANTHER" id="PTHR32063:SF14">
    <property type="entry name" value="BLL4319 PROTEIN"/>
    <property type="match status" value="1"/>
</dbReference>
<organism evidence="9 10">
    <name type="scientific">Marinobacter profundi</name>
    <dbReference type="NCBI Taxonomy" id="2666256"/>
    <lineage>
        <taxon>Bacteria</taxon>
        <taxon>Pseudomonadati</taxon>
        <taxon>Pseudomonadota</taxon>
        <taxon>Gammaproteobacteria</taxon>
        <taxon>Pseudomonadales</taxon>
        <taxon>Marinobacteraceae</taxon>
        <taxon>Marinobacter</taxon>
    </lineage>
</organism>
<dbReference type="SUPFAM" id="SSF82866">
    <property type="entry name" value="Multidrug efflux transporter AcrB transmembrane domain"/>
    <property type="match status" value="2"/>
</dbReference>
<keyword evidence="7 8" id="KW-0472">Membrane</keyword>
<feature type="transmembrane region" description="Helical" evidence="8">
    <location>
        <begin position="982"/>
        <end position="1007"/>
    </location>
</feature>
<dbReference type="SUPFAM" id="SSF82714">
    <property type="entry name" value="Multidrug efflux transporter AcrB TolC docking domain, DN and DC subdomains"/>
    <property type="match status" value="2"/>
</dbReference>
<dbReference type="Gene3D" id="3.30.70.1430">
    <property type="entry name" value="Multidrug efflux transporter AcrB pore domain"/>
    <property type="match status" value="2"/>
</dbReference>
<name>A0A2G1UL25_9GAMM</name>
<proteinExistence type="predicted"/>
<evidence type="ECO:0000256" key="4">
    <source>
        <dbReference type="ARBA" id="ARBA00022519"/>
    </source>
</evidence>
<dbReference type="GO" id="GO:0005886">
    <property type="term" value="C:plasma membrane"/>
    <property type="evidence" value="ECO:0007669"/>
    <property type="project" value="UniProtKB-SubCell"/>
</dbReference>